<proteinExistence type="predicted"/>
<keyword evidence="3" id="KW-1185">Reference proteome</keyword>
<dbReference type="EMBL" id="JAKNGE010000031">
    <property type="protein sequence ID" value="MCG4748046.1"/>
    <property type="molecule type" value="Genomic_DNA"/>
</dbReference>
<gene>
    <name evidence="2" type="ORF">G5B36_16195</name>
    <name evidence="1" type="ORF">L0N08_21730</name>
</gene>
<protein>
    <submittedName>
        <fullName evidence="1">DUF5688 family protein</fullName>
    </submittedName>
</protein>
<evidence type="ECO:0000313" key="3">
    <source>
        <dbReference type="Proteomes" id="UP000669239"/>
    </source>
</evidence>
<dbReference type="InterPro" id="IPR043743">
    <property type="entry name" value="DUF5688"/>
</dbReference>
<reference evidence="2 3" key="1">
    <citation type="journal article" date="2020" name="Cell Host Microbe">
        <title>Functional and Genomic Variation between Human-Derived Isolates of Lachnospiraceae Reveals Inter- and Intra-Species Diversity.</title>
        <authorList>
            <person name="Sorbara M.T."/>
            <person name="Littmann E.R."/>
            <person name="Fontana E."/>
            <person name="Moody T.U."/>
            <person name="Kohout C.E."/>
            <person name="Gjonbalaj M."/>
            <person name="Eaton V."/>
            <person name="Seok R."/>
            <person name="Leiner I.M."/>
            <person name="Pamer E.G."/>
        </authorList>
    </citation>
    <scope>NUCLEOTIDE SEQUENCE [LARGE SCALE GENOMIC DNA]</scope>
    <source>
        <strain evidence="2 3">MSK.1.17</strain>
    </source>
</reference>
<organism evidence="1 4">
    <name type="scientific">Enterocloster aldenensis</name>
    <dbReference type="NCBI Taxonomy" id="358742"/>
    <lineage>
        <taxon>Bacteria</taxon>
        <taxon>Bacillati</taxon>
        <taxon>Bacillota</taxon>
        <taxon>Clostridia</taxon>
        <taxon>Lachnospirales</taxon>
        <taxon>Lachnospiraceae</taxon>
        <taxon>Enterocloster</taxon>
    </lineage>
</organism>
<reference evidence="2" key="2">
    <citation type="submission" date="2020-02" db="EMBL/GenBank/DDBJ databases">
        <authorList>
            <person name="Littmann E."/>
            <person name="Sorbara M."/>
        </authorList>
    </citation>
    <scope>NUCLEOTIDE SEQUENCE</scope>
    <source>
        <strain evidence="2">MSK.1.17</strain>
    </source>
</reference>
<evidence type="ECO:0000313" key="1">
    <source>
        <dbReference type="EMBL" id="MCG4748046.1"/>
    </source>
</evidence>
<dbReference type="Pfam" id="PF18941">
    <property type="entry name" value="DUF5688"/>
    <property type="match status" value="1"/>
</dbReference>
<dbReference type="RefSeq" id="WP_117560465.1">
    <property type="nucleotide sequence ID" value="NZ_BAABZL010000001.1"/>
</dbReference>
<comment type="caution">
    <text evidence="1">The sequence shown here is derived from an EMBL/GenBank/DDBJ whole genome shotgun (WGS) entry which is preliminary data.</text>
</comment>
<accession>A0AAW5C3J5</accession>
<name>A0AAW5C3J5_9FIRM</name>
<evidence type="ECO:0000313" key="2">
    <source>
        <dbReference type="EMBL" id="NSJ50230.1"/>
    </source>
</evidence>
<dbReference type="Proteomes" id="UP001299608">
    <property type="component" value="Unassembled WGS sequence"/>
</dbReference>
<dbReference type="GeneID" id="97207065"/>
<dbReference type="Proteomes" id="UP000669239">
    <property type="component" value="Unassembled WGS sequence"/>
</dbReference>
<sequence>MEYETFLNEVKEQMEHALGKGYDLTLRRVPKNNGLMLDGLCIAKSGGHVAPAIYLNPCYLQHQAGRPIGDIVSELMTLYQDNQTPPDVDYEKLACFEEIRPFIACRLIHADSNQALLKEIPHIAWLDLALVFYLCLHEDDSGLMTATIHNLHLDIWNISLTELKETALANTPRLFPPVISSMARIIEDLSEAMEQEPASQPFGNQPGDHGLPDPDASAPFFVLSNTSGINGAACILYPGVLKNFADSMEKDIIILPSSIHEVLLLPDDGDISYNEMSRLVAHINQTEVPKEDRLSNQVYFYSRQNQSLTLASSSAIPIC</sequence>
<dbReference type="EMBL" id="JAAITT010000023">
    <property type="protein sequence ID" value="NSJ50230.1"/>
    <property type="molecule type" value="Genomic_DNA"/>
</dbReference>
<reference evidence="1" key="3">
    <citation type="submission" date="2022-01" db="EMBL/GenBank/DDBJ databases">
        <title>Collection of gut derived symbiotic bacterial strains cultured from healthy donors.</title>
        <authorList>
            <person name="Lin H."/>
            <person name="Kohout C."/>
            <person name="Waligurski E."/>
            <person name="Pamer E.G."/>
        </authorList>
    </citation>
    <scope>NUCLEOTIDE SEQUENCE</scope>
    <source>
        <strain evidence="1">DFI.6.55</strain>
    </source>
</reference>
<evidence type="ECO:0000313" key="4">
    <source>
        <dbReference type="Proteomes" id="UP001299608"/>
    </source>
</evidence>
<dbReference type="AlphaFoldDB" id="A0AAW5C3J5"/>